<dbReference type="RefSeq" id="WP_202245981.1">
    <property type="nucleotide sequence ID" value="NZ_JAESIY010000011.1"/>
</dbReference>
<dbReference type="Gene3D" id="3.90.550.10">
    <property type="entry name" value="Spore Coat Polysaccharide Biosynthesis Protein SpsA, Chain A"/>
    <property type="match status" value="1"/>
</dbReference>
<accession>A0A937F833</accession>
<sequence>MKPGYNFENVGLLITHYNRSKSLERLLKSFKDYGVSFGQIVVSDDNSKQEHQNRINDLKNIYGFEYITTTQNKGLGNNINKGQDLIKTPYTLYVQEDFYPKDSFPEKLASTLQYMEDDNSLDVVRYYAYGAYPYLEDFKDGFATMSFKVLYPGYGKFFYYSDHPHLKRTSFFEKFGRYAEGRNPEQTEYRMMMSFLKNKGKGIFYKDHKSLFHHGNSEDEPSTMQRNSLRRSKNPVISFVRDIYRHVKFNFDYLF</sequence>
<proteinExistence type="predicted"/>
<evidence type="ECO:0000313" key="2">
    <source>
        <dbReference type="EMBL" id="MBL3658187.1"/>
    </source>
</evidence>
<evidence type="ECO:0000313" key="3">
    <source>
        <dbReference type="Proteomes" id="UP000659388"/>
    </source>
</evidence>
<evidence type="ECO:0000259" key="1">
    <source>
        <dbReference type="Pfam" id="PF00535"/>
    </source>
</evidence>
<reference evidence="2" key="1">
    <citation type="submission" date="2021-01" db="EMBL/GenBank/DDBJ databases">
        <title>Fulvivirga kasyanovii gen. nov., sp nov., a novel member of the phylum Bacteroidetes isolated from seawater in a mussel farm.</title>
        <authorList>
            <person name="Zhao L.-H."/>
            <person name="Wang Z.-J."/>
        </authorList>
    </citation>
    <scope>NUCLEOTIDE SEQUENCE</scope>
    <source>
        <strain evidence="2">2943</strain>
    </source>
</reference>
<gene>
    <name evidence="2" type="ORF">JL102_18690</name>
</gene>
<keyword evidence="3" id="KW-1185">Reference proteome</keyword>
<dbReference type="SUPFAM" id="SSF53448">
    <property type="entry name" value="Nucleotide-diphospho-sugar transferases"/>
    <property type="match status" value="1"/>
</dbReference>
<dbReference type="Pfam" id="PF00535">
    <property type="entry name" value="Glycos_transf_2"/>
    <property type="match status" value="1"/>
</dbReference>
<organism evidence="2 3">
    <name type="scientific">Fulvivirga sediminis</name>
    <dbReference type="NCBI Taxonomy" id="2803949"/>
    <lineage>
        <taxon>Bacteria</taxon>
        <taxon>Pseudomonadati</taxon>
        <taxon>Bacteroidota</taxon>
        <taxon>Cytophagia</taxon>
        <taxon>Cytophagales</taxon>
        <taxon>Fulvivirgaceae</taxon>
        <taxon>Fulvivirga</taxon>
    </lineage>
</organism>
<dbReference type="InterPro" id="IPR001173">
    <property type="entry name" value="Glyco_trans_2-like"/>
</dbReference>
<protein>
    <submittedName>
        <fullName evidence="2">Glycosyltransferase</fullName>
    </submittedName>
</protein>
<dbReference type="EMBL" id="JAESIY010000011">
    <property type="protein sequence ID" value="MBL3658187.1"/>
    <property type="molecule type" value="Genomic_DNA"/>
</dbReference>
<comment type="caution">
    <text evidence="2">The sequence shown here is derived from an EMBL/GenBank/DDBJ whole genome shotgun (WGS) entry which is preliminary data.</text>
</comment>
<dbReference type="Proteomes" id="UP000659388">
    <property type="component" value="Unassembled WGS sequence"/>
</dbReference>
<dbReference type="AlphaFoldDB" id="A0A937F833"/>
<name>A0A937F833_9BACT</name>
<dbReference type="CDD" id="cd00761">
    <property type="entry name" value="Glyco_tranf_GTA_type"/>
    <property type="match status" value="1"/>
</dbReference>
<dbReference type="InterPro" id="IPR029044">
    <property type="entry name" value="Nucleotide-diphossugar_trans"/>
</dbReference>
<feature type="domain" description="Glycosyltransferase 2-like" evidence="1">
    <location>
        <begin position="13"/>
        <end position="134"/>
    </location>
</feature>